<feature type="region of interest" description="Disordered" evidence="1">
    <location>
        <begin position="33"/>
        <end position="62"/>
    </location>
</feature>
<proteinExistence type="predicted"/>
<evidence type="ECO:0000313" key="3">
    <source>
        <dbReference type="Proteomes" id="UP000438429"/>
    </source>
</evidence>
<dbReference type="EMBL" id="VEVO01000012">
    <property type="protein sequence ID" value="KAF0034356.1"/>
    <property type="molecule type" value="Genomic_DNA"/>
</dbReference>
<organism evidence="2 3">
    <name type="scientific">Scophthalmus maximus</name>
    <name type="common">Turbot</name>
    <name type="synonym">Psetta maxima</name>
    <dbReference type="NCBI Taxonomy" id="52904"/>
    <lineage>
        <taxon>Eukaryota</taxon>
        <taxon>Metazoa</taxon>
        <taxon>Chordata</taxon>
        <taxon>Craniata</taxon>
        <taxon>Vertebrata</taxon>
        <taxon>Euteleostomi</taxon>
        <taxon>Actinopterygii</taxon>
        <taxon>Neopterygii</taxon>
        <taxon>Teleostei</taxon>
        <taxon>Neoteleostei</taxon>
        <taxon>Acanthomorphata</taxon>
        <taxon>Carangaria</taxon>
        <taxon>Pleuronectiformes</taxon>
        <taxon>Pleuronectoidei</taxon>
        <taxon>Scophthalmidae</taxon>
        <taxon>Scophthalmus</taxon>
    </lineage>
</organism>
<comment type="caution">
    <text evidence="2">The sequence shown here is derived from an EMBL/GenBank/DDBJ whole genome shotgun (WGS) entry which is preliminary data.</text>
</comment>
<sequence length="96" mass="11374">MTFRFALRKCDSNLTKFPFKLFIGQKWRCHHEQRGPIQGGHGENEAIRQKVTKSVRSRKPPEGLRRLRGALFWSESKLTNMFILEKLMLVIYEKIL</sequence>
<dbReference type="Proteomes" id="UP000438429">
    <property type="component" value="Unassembled WGS sequence"/>
</dbReference>
<name>A0A6A4SGS8_SCOMX</name>
<evidence type="ECO:0000313" key="2">
    <source>
        <dbReference type="EMBL" id="KAF0034356.1"/>
    </source>
</evidence>
<accession>A0A6A4SGS8</accession>
<reference evidence="2 3" key="1">
    <citation type="submission" date="2019-06" db="EMBL/GenBank/DDBJ databases">
        <title>Draft genomes of female and male turbot (Scophthalmus maximus).</title>
        <authorList>
            <person name="Xu H."/>
            <person name="Xu X.-W."/>
            <person name="Shao C."/>
            <person name="Chen S."/>
        </authorList>
    </citation>
    <scope>NUCLEOTIDE SEQUENCE [LARGE SCALE GENOMIC DNA]</scope>
    <source>
        <strain evidence="2">Ysfricsl-2016a</strain>
        <tissue evidence="2">Blood</tissue>
    </source>
</reference>
<dbReference type="AlphaFoldDB" id="A0A6A4SGS8"/>
<protein>
    <submittedName>
        <fullName evidence="2">Uncharacterized protein</fullName>
    </submittedName>
</protein>
<gene>
    <name evidence="2" type="ORF">F2P81_014422</name>
</gene>
<evidence type="ECO:0000256" key="1">
    <source>
        <dbReference type="SAM" id="MobiDB-lite"/>
    </source>
</evidence>